<organism evidence="2 3">
    <name type="scientific">Oceanobacillus kimchii</name>
    <dbReference type="NCBI Taxonomy" id="746691"/>
    <lineage>
        <taxon>Bacteria</taxon>
        <taxon>Bacillati</taxon>
        <taxon>Bacillota</taxon>
        <taxon>Bacilli</taxon>
        <taxon>Bacillales</taxon>
        <taxon>Bacillaceae</taxon>
        <taxon>Oceanobacillus</taxon>
    </lineage>
</organism>
<dbReference type="Gene3D" id="3.30.310.160">
    <property type="entry name" value="YycH protein, domain 2"/>
    <property type="match status" value="1"/>
</dbReference>
<dbReference type="RefSeq" id="WP_317958451.1">
    <property type="nucleotide sequence ID" value="NZ_BSKO01000001.1"/>
</dbReference>
<dbReference type="Proteomes" id="UP001275436">
    <property type="component" value="Unassembled WGS sequence"/>
</dbReference>
<dbReference type="InterPro" id="IPR042274">
    <property type="entry name" value="YycH/YycI_2"/>
</dbReference>
<evidence type="ECO:0000313" key="3">
    <source>
        <dbReference type="Proteomes" id="UP001275436"/>
    </source>
</evidence>
<dbReference type="Pfam" id="PF09648">
    <property type="entry name" value="YycI"/>
    <property type="match status" value="1"/>
</dbReference>
<evidence type="ECO:0000313" key="2">
    <source>
        <dbReference type="EMBL" id="GLO68185.1"/>
    </source>
</evidence>
<proteinExistence type="predicted"/>
<feature type="domain" description="Regulatory protein YycH-like" evidence="1">
    <location>
        <begin position="35"/>
        <end position="260"/>
    </location>
</feature>
<reference evidence="2 3" key="1">
    <citation type="submission" date="2023-02" db="EMBL/GenBank/DDBJ databases">
        <title>Oceanobacillus kimchii IFOP_LL358 isolated form Alexandrium catenella lab strain.</title>
        <authorList>
            <person name="Gajardo G."/>
            <person name="Ueki S."/>
            <person name="Maruyama F."/>
        </authorList>
    </citation>
    <scope>NUCLEOTIDE SEQUENCE [LARGE SCALE GENOMIC DNA]</scope>
    <source>
        <strain evidence="2 3">IFOP_LL358</strain>
    </source>
</reference>
<comment type="caution">
    <text evidence="2">The sequence shown here is derived from an EMBL/GenBank/DDBJ whole genome shotgun (WGS) entry which is preliminary data.</text>
</comment>
<name>A0ABQ5TRZ1_9BACI</name>
<protein>
    <recommendedName>
        <fullName evidence="1">Regulatory protein YycH-like domain-containing protein</fullName>
    </recommendedName>
</protein>
<dbReference type="EMBL" id="BSKO01000001">
    <property type="protein sequence ID" value="GLO68185.1"/>
    <property type="molecule type" value="Genomic_DNA"/>
</dbReference>
<keyword evidence="3" id="KW-1185">Reference proteome</keyword>
<accession>A0ABQ5TRZ1</accession>
<sequence>MQWSHIKTLFILSFLVLNVYLLFQFVQRQDQYDLPSLSNDDQTVDEQLESENIQINNAIINREVPDLSYLSVAKRLFKSSELEELNNIDGLEATTSIDNTLLFAQFEEPIEMPKEGTEREMLQSIIAPYVIQAGQYTYGTWNKDLNIIAFFQTKEGAPVFLNQQAILLFYLNDDNEITHYTQTMLGDSNKQGDRSIVSPKTAISYLLRSNNGYLRQDQEVSDIAIGYYSRIEPEDGGEIVFAPTWKVTIDDTVDYFVNGFEGIIYPGYYTQFFTDTINENILVQARRLDEENEIRENIIQLMEGKLEEIGSEDE</sequence>
<gene>
    <name evidence="2" type="ORF">MACH08_39690</name>
</gene>
<evidence type="ECO:0000259" key="1">
    <source>
        <dbReference type="Pfam" id="PF09648"/>
    </source>
</evidence>
<dbReference type="InterPro" id="IPR018604">
    <property type="entry name" value="YycI-like"/>
</dbReference>